<evidence type="ECO:0000313" key="1">
    <source>
        <dbReference type="EMBL" id="CAF1534779.1"/>
    </source>
</evidence>
<reference evidence="2" key="1">
    <citation type="submission" date="2021-02" db="EMBL/GenBank/DDBJ databases">
        <authorList>
            <person name="Nowell W R."/>
        </authorList>
    </citation>
    <scope>NUCLEOTIDE SEQUENCE</scope>
</reference>
<protein>
    <submittedName>
        <fullName evidence="2">Uncharacterized protein</fullName>
    </submittedName>
</protein>
<sequence>IDFTTENYRKVYLVYDPNFSLKLLHADWNAVPSEIQELFDKEDPMNSELFQNKDRFCVCLSWLLNVSYETYQKIANEIKFITTESIAYKLFHLHERKLMRMPLIIEGDTGKTELRGLF</sequence>
<accession>A0A8S2U2G0</accession>
<name>A0A8S2U2G0_9BILA</name>
<comment type="caution">
    <text evidence="2">The sequence shown here is derived from an EMBL/GenBank/DDBJ whole genome shotgun (WGS) entry which is preliminary data.</text>
</comment>
<evidence type="ECO:0000313" key="3">
    <source>
        <dbReference type="Proteomes" id="UP000682733"/>
    </source>
</evidence>
<dbReference type="Proteomes" id="UP000677228">
    <property type="component" value="Unassembled WGS sequence"/>
</dbReference>
<evidence type="ECO:0000313" key="2">
    <source>
        <dbReference type="EMBL" id="CAF4322134.1"/>
    </source>
</evidence>
<proteinExistence type="predicted"/>
<feature type="non-terminal residue" evidence="2">
    <location>
        <position position="1"/>
    </location>
</feature>
<dbReference type="EMBL" id="CAJNOK010037976">
    <property type="protein sequence ID" value="CAF1534779.1"/>
    <property type="molecule type" value="Genomic_DNA"/>
</dbReference>
<gene>
    <name evidence="1" type="ORF">OVA965_LOCUS38446</name>
    <name evidence="2" type="ORF">TMI583_LOCUS39631</name>
</gene>
<organism evidence="2 3">
    <name type="scientific">Didymodactylos carnosus</name>
    <dbReference type="NCBI Taxonomy" id="1234261"/>
    <lineage>
        <taxon>Eukaryota</taxon>
        <taxon>Metazoa</taxon>
        <taxon>Spiralia</taxon>
        <taxon>Gnathifera</taxon>
        <taxon>Rotifera</taxon>
        <taxon>Eurotatoria</taxon>
        <taxon>Bdelloidea</taxon>
        <taxon>Philodinida</taxon>
        <taxon>Philodinidae</taxon>
        <taxon>Didymodactylos</taxon>
    </lineage>
</organism>
<dbReference type="EMBL" id="CAJOBA010060244">
    <property type="protein sequence ID" value="CAF4322134.1"/>
    <property type="molecule type" value="Genomic_DNA"/>
</dbReference>
<dbReference type="AlphaFoldDB" id="A0A8S2U2G0"/>
<dbReference type="Proteomes" id="UP000682733">
    <property type="component" value="Unassembled WGS sequence"/>
</dbReference>